<gene>
    <name evidence="1" type="ORF">jhhlp_007580</name>
</gene>
<dbReference type="EMBL" id="NLAX01001139">
    <property type="protein sequence ID" value="PKS05751.1"/>
    <property type="molecule type" value="Genomic_DNA"/>
</dbReference>
<dbReference type="OrthoDB" id="70823at2759"/>
<dbReference type="GO" id="GO:0016052">
    <property type="term" value="P:carbohydrate catabolic process"/>
    <property type="evidence" value="ECO:0007669"/>
    <property type="project" value="TreeGrafter"/>
</dbReference>
<comment type="caution">
    <text evidence="1">The sequence shown here is derived from an EMBL/GenBank/DDBJ whole genome shotgun (WGS) entry which is preliminary data.</text>
</comment>
<dbReference type="AlphaFoldDB" id="A0A2N3MZZ0"/>
<organism evidence="1 2">
    <name type="scientific">Lomentospora prolificans</name>
    <dbReference type="NCBI Taxonomy" id="41688"/>
    <lineage>
        <taxon>Eukaryota</taxon>
        <taxon>Fungi</taxon>
        <taxon>Dikarya</taxon>
        <taxon>Ascomycota</taxon>
        <taxon>Pezizomycotina</taxon>
        <taxon>Sordariomycetes</taxon>
        <taxon>Hypocreomycetidae</taxon>
        <taxon>Microascales</taxon>
        <taxon>Microascaceae</taxon>
        <taxon>Lomentospora</taxon>
    </lineage>
</organism>
<dbReference type="InterPro" id="IPR011343">
    <property type="entry name" value="DeoC"/>
</dbReference>
<dbReference type="GO" id="GO:0004139">
    <property type="term" value="F:deoxyribose-phosphate aldolase activity"/>
    <property type="evidence" value="ECO:0007669"/>
    <property type="project" value="InterPro"/>
</dbReference>
<dbReference type="VEuPathDB" id="FungiDB:jhhlp_007580"/>
<proteinExistence type="predicted"/>
<name>A0A2N3MZZ0_9PEZI</name>
<evidence type="ECO:0000313" key="2">
    <source>
        <dbReference type="Proteomes" id="UP000233524"/>
    </source>
</evidence>
<sequence>MTTSTSTIPVNLRQLAKMIGHSLLHPTMADADILEGLSCIKPCLIPLAKAELHGSDVLICPVIGFPHGNSTTQVKVFGTEAATAAGGSEIDMVINIGKAIGGDWG</sequence>
<evidence type="ECO:0000313" key="1">
    <source>
        <dbReference type="EMBL" id="PKS05751.1"/>
    </source>
</evidence>
<dbReference type="GO" id="GO:0005737">
    <property type="term" value="C:cytoplasm"/>
    <property type="evidence" value="ECO:0007669"/>
    <property type="project" value="InterPro"/>
</dbReference>
<evidence type="ECO:0008006" key="3">
    <source>
        <dbReference type="Google" id="ProtNLM"/>
    </source>
</evidence>
<dbReference type="PANTHER" id="PTHR10889:SF1">
    <property type="entry name" value="DEOXYRIBOSE-PHOSPHATE ALDOLASE"/>
    <property type="match status" value="1"/>
</dbReference>
<accession>A0A2N3MZZ0</accession>
<protein>
    <recommendedName>
        <fullName evidence="3">Deoxyribose-phosphate aldolase</fullName>
    </recommendedName>
</protein>
<dbReference type="InParanoid" id="A0A2N3MZZ0"/>
<dbReference type="PANTHER" id="PTHR10889">
    <property type="entry name" value="DEOXYRIBOSE-PHOSPHATE ALDOLASE"/>
    <property type="match status" value="1"/>
</dbReference>
<dbReference type="Proteomes" id="UP000233524">
    <property type="component" value="Unassembled WGS sequence"/>
</dbReference>
<reference evidence="1 2" key="1">
    <citation type="journal article" date="2017" name="G3 (Bethesda)">
        <title>First Draft Genome Sequence of the Pathogenic Fungus Lomentospora prolificans (Formerly Scedosporium prolificans).</title>
        <authorList>
            <person name="Luo R."/>
            <person name="Zimin A."/>
            <person name="Workman R."/>
            <person name="Fan Y."/>
            <person name="Pertea G."/>
            <person name="Grossman N."/>
            <person name="Wear M.P."/>
            <person name="Jia B."/>
            <person name="Miller H."/>
            <person name="Casadevall A."/>
            <person name="Timp W."/>
            <person name="Zhang S.X."/>
            <person name="Salzberg S.L."/>
        </authorList>
    </citation>
    <scope>NUCLEOTIDE SEQUENCE [LARGE SCALE GENOMIC DNA]</scope>
    <source>
        <strain evidence="1 2">JHH-5317</strain>
    </source>
</reference>
<dbReference type="Gene3D" id="3.20.20.70">
    <property type="entry name" value="Aldolase class I"/>
    <property type="match status" value="1"/>
</dbReference>
<dbReference type="GO" id="GO:0009264">
    <property type="term" value="P:deoxyribonucleotide catabolic process"/>
    <property type="evidence" value="ECO:0007669"/>
    <property type="project" value="InterPro"/>
</dbReference>
<dbReference type="InterPro" id="IPR013785">
    <property type="entry name" value="Aldolase_TIM"/>
</dbReference>
<keyword evidence="2" id="KW-1185">Reference proteome</keyword>
<dbReference type="STRING" id="41688.A0A2N3MZZ0"/>
<dbReference type="SUPFAM" id="SSF51569">
    <property type="entry name" value="Aldolase"/>
    <property type="match status" value="1"/>
</dbReference>